<reference evidence="2 3" key="1">
    <citation type="submission" date="2017-12" db="EMBL/GenBank/DDBJ databases">
        <title>Comparative genomics of Botrytis spp.</title>
        <authorList>
            <person name="Valero-Jimenez C.A."/>
            <person name="Tapia P."/>
            <person name="Veloso J."/>
            <person name="Silva-Moreno E."/>
            <person name="Staats M."/>
            <person name="Valdes J.H."/>
            <person name="Van Kan J.A.L."/>
        </authorList>
    </citation>
    <scope>NUCLEOTIDE SEQUENCE [LARGE SCALE GENOMIC DNA]</scope>
    <source>
        <strain evidence="2 3">Bt9001</strain>
    </source>
</reference>
<feature type="compositionally biased region" description="Low complexity" evidence="1">
    <location>
        <begin position="43"/>
        <end position="55"/>
    </location>
</feature>
<gene>
    <name evidence="2" type="ORF">BTUL_0004g00480</name>
</gene>
<accession>A0A4Z1F961</accession>
<keyword evidence="3" id="KW-1185">Reference proteome</keyword>
<feature type="compositionally biased region" description="Polar residues" evidence="1">
    <location>
        <begin position="20"/>
        <end position="42"/>
    </location>
</feature>
<dbReference type="EMBL" id="PQXH01000004">
    <property type="protein sequence ID" value="TGO19412.1"/>
    <property type="molecule type" value="Genomic_DNA"/>
</dbReference>
<dbReference type="Proteomes" id="UP000297777">
    <property type="component" value="Unassembled WGS sequence"/>
</dbReference>
<evidence type="ECO:0000313" key="2">
    <source>
        <dbReference type="EMBL" id="TGO19412.1"/>
    </source>
</evidence>
<sequence length="129" mass="14628">MMNSVNEVNHKLEHDDTIIQHAQQEAKQSSITPRENSNKNMKSSTTLAAEETSSTVSKARRSSTNSEAVNLLHFDKLPAEIQCMIIEECIPERNYVRLFSVSLDSNNQILLKEEHHKRSNPGEVNLFGH</sequence>
<evidence type="ECO:0000256" key="1">
    <source>
        <dbReference type="SAM" id="MobiDB-lite"/>
    </source>
</evidence>
<evidence type="ECO:0000313" key="3">
    <source>
        <dbReference type="Proteomes" id="UP000297777"/>
    </source>
</evidence>
<organism evidence="2 3">
    <name type="scientific">Botrytis tulipae</name>
    <dbReference type="NCBI Taxonomy" id="87230"/>
    <lineage>
        <taxon>Eukaryota</taxon>
        <taxon>Fungi</taxon>
        <taxon>Dikarya</taxon>
        <taxon>Ascomycota</taxon>
        <taxon>Pezizomycotina</taxon>
        <taxon>Leotiomycetes</taxon>
        <taxon>Helotiales</taxon>
        <taxon>Sclerotiniaceae</taxon>
        <taxon>Botrytis</taxon>
    </lineage>
</organism>
<dbReference type="OrthoDB" id="3528696at2759"/>
<protein>
    <submittedName>
        <fullName evidence="2">Uncharacterized protein</fullName>
    </submittedName>
</protein>
<proteinExistence type="predicted"/>
<dbReference type="AlphaFoldDB" id="A0A4Z1F961"/>
<name>A0A4Z1F961_9HELO</name>
<comment type="caution">
    <text evidence="2">The sequence shown here is derived from an EMBL/GenBank/DDBJ whole genome shotgun (WGS) entry which is preliminary data.</text>
</comment>
<feature type="region of interest" description="Disordered" evidence="1">
    <location>
        <begin position="20"/>
        <end position="68"/>
    </location>
</feature>